<dbReference type="SUPFAM" id="SSF54427">
    <property type="entry name" value="NTF2-like"/>
    <property type="match status" value="1"/>
</dbReference>
<dbReference type="InterPro" id="IPR032710">
    <property type="entry name" value="NTF2-like_dom_sf"/>
</dbReference>
<dbReference type="InterPro" id="IPR037401">
    <property type="entry name" value="SnoaL-like"/>
</dbReference>
<evidence type="ECO:0000259" key="1">
    <source>
        <dbReference type="Pfam" id="PF12680"/>
    </source>
</evidence>
<reference evidence="3" key="1">
    <citation type="journal article" date="2019" name="Int. J. Syst. Evol. Microbiol.">
        <title>The Global Catalogue of Microorganisms (GCM) 10K type strain sequencing project: providing services to taxonomists for standard genome sequencing and annotation.</title>
        <authorList>
            <consortium name="The Broad Institute Genomics Platform"/>
            <consortium name="The Broad Institute Genome Sequencing Center for Infectious Disease"/>
            <person name="Wu L."/>
            <person name="Ma J."/>
        </authorList>
    </citation>
    <scope>NUCLEOTIDE SEQUENCE [LARGE SCALE GENOMIC DNA]</scope>
    <source>
        <strain evidence="3">CCUG 49560</strain>
    </source>
</reference>
<keyword evidence="3" id="KW-1185">Reference proteome</keyword>
<accession>A0ABV9EKG3</accession>
<dbReference type="InterPro" id="IPR009959">
    <property type="entry name" value="Cyclase_SnoaL-like"/>
</dbReference>
<gene>
    <name evidence="2" type="ORF">ACFO8L_21905</name>
</gene>
<dbReference type="Pfam" id="PF12680">
    <property type="entry name" value="SnoaL_2"/>
    <property type="match status" value="1"/>
</dbReference>
<comment type="caution">
    <text evidence="2">The sequence shown here is derived from an EMBL/GenBank/DDBJ whole genome shotgun (WGS) entry which is preliminary data.</text>
</comment>
<dbReference type="EMBL" id="JBHSFN010000013">
    <property type="protein sequence ID" value="MFC4588759.1"/>
    <property type="molecule type" value="Genomic_DNA"/>
</dbReference>
<dbReference type="PANTHER" id="PTHR38436:SF1">
    <property type="entry name" value="ESTER CYCLASE"/>
    <property type="match status" value="1"/>
</dbReference>
<dbReference type="PANTHER" id="PTHR38436">
    <property type="entry name" value="POLYKETIDE CYCLASE SNOAL-LIKE DOMAIN"/>
    <property type="match status" value="1"/>
</dbReference>
<dbReference type="Gene3D" id="3.10.450.50">
    <property type="match status" value="1"/>
</dbReference>
<organism evidence="2 3">
    <name type="scientific">Sphaerisporangium corydalis</name>
    <dbReference type="NCBI Taxonomy" id="1441875"/>
    <lineage>
        <taxon>Bacteria</taxon>
        <taxon>Bacillati</taxon>
        <taxon>Actinomycetota</taxon>
        <taxon>Actinomycetes</taxon>
        <taxon>Streptosporangiales</taxon>
        <taxon>Streptosporangiaceae</taxon>
        <taxon>Sphaerisporangium</taxon>
    </lineage>
</organism>
<dbReference type="RefSeq" id="WP_262842383.1">
    <property type="nucleotide sequence ID" value="NZ_JANZYP010000010.1"/>
</dbReference>
<sequence length="141" mass="15520">MSDARRVSEVLIRAFNSHDLDAMARCYSDSAVYVSPSGTAEGPMEIASYYGLFLEGFPDLRLTPMKTLVFGDEAFTQWMLSGTQTGHFLMPGGRTIEASGRCVTIRGCSLRTVENGLIQTNCIYYDQAELFSQLGAHLAMD</sequence>
<protein>
    <submittedName>
        <fullName evidence="2">Ester cyclase</fullName>
    </submittedName>
</protein>
<evidence type="ECO:0000313" key="3">
    <source>
        <dbReference type="Proteomes" id="UP001595891"/>
    </source>
</evidence>
<dbReference type="Proteomes" id="UP001595891">
    <property type="component" value="Unassembled WGS sequence"/>
</dbReference>
<evidence type="ECO:0000313" key="2">
    <source>
        <dbReference type="EMBL" id="MFC4588759.1"/>
    </source>
</evidence>
<proteinExistence type="predicted"/>
<name>A0ABV9EKG3_9ACTN</name>
<feature type="domain" description="SnoaL-like" evidence="1">
    <location>
        <begin position="12"/>
        <end position="118"/>
    </location>
</feature>